<evidence type="ECO:0000256" key="1">
    <source>
        <dbReference type="ARBA" id="ARBA00004604"/>
    </source>
</evidence>
<comment type="subcellular location">
    <subcellularLocation>
        <location evidence="1">Nucleus</location>
        <location evidence="1">Nucleolus</location>
    </subcellularLocation>
</comment>
<reference evidence="5 6" key="1">
    <citation type="submission" date="2023-05" db="EMBL/GenBank/DDBJ databases">
        <title>A 100% complete, gapless, phased diploid assembly of the Scenedesmus obliquus UTEX 3031 genome.</title>
        <authorList>
            <person name="Biondi T.C."/>
            <person name="Hanschen E.R."/>
            <person name="Kwon T."/>
            <person name="Eng W."/>
            <person name="Kruse C.P.S."/>
            <person name="Koehler S.I."/>
            <person name="Kunde Y."/>
            <person name="Gleasner C.D."/>
            <person name="You Mak K.T."/>
            <person name="Polle J."/>
            <person name="Hovde B.T."/>
            <person name="Starkenburg S.R."/>
        </authorList>
    </citation>
    <scope>NUCLEOTIDE SEQUENCE [LARGE SCALE GENOMIC DNA]</scope>
    <source>
        <strain evidence="5 6">DOE0152z</strain>
    </source>
</reference>
<protein>
    <recommendedName>
        <fullName evidence="4">Exosome complex component CSL4 C-terminal domain-containing protein</fullName>
    </recommendedName>
</protein>
<dbReference type="SUPFAM" id="SSF46565">
    <property type="entry name" value="Chaperone J-domain"/>
    <property type="match status" value="1"/>
</dbReference>
<sequence>MADDMGPVSPELLKRAAAALLFSLVATLVLRRPWQTLLPSAFQLVVSAAVNSEGDPSSTAATIKRWMQQQLLPWLSWFFSYFWNVKVDIPRGLTQREQLLELAKAAVQLWEAHRVLRCARIGQQRPSLELPAALAVFKQKSHAAGAAVTAAAEEAEKRALKKACRQVQLALHPDKTPQQLAGQQAVFVEAFKALQHAQQLVPGLKTAKVVMYNCFRPGDIVRAKVMGDARSYHLSTADNSLGVVRAKSLAGVAMVPVSWQEMQCPQTKAVERRKVAKVEEA</sequence>
<dbReference type="InterPro" id="IPR036869">
    <property type="entry name" value="J_dom_sf"/>
</dbReference>
<organism evidence="5 6">
    <name type="scientific">Tetradesmus obliquus</name>
    <name type="common">Green alga</name>
    <name type="synonym">Acutodesmus obliquus</name>
    <dbReference type="NCBI Taxonomy" id="3088"/>
    <lineage>
        <taxon>Eukaryota</taxon>
        <taxon>Viridiplantae</taxon>
        <taxon>Chlorophyta</taxon>
        <taxon>core chlorophytes</taxon>
        <taxon>Chlorophyceae</taxon>
        <taxon>CS clade</taxon>
        <taxon>Sphaeropleales</taxon>
        <taxon>Scenedesmaceae</taxon>
        <taxon>Tetradesmus</taxon>
    </lineage>
</organism>
<dbReference type="Proteomes" id="UP001244341">
    <property type="component" value="Chromosome 4b"/>
</dbReference>
<accession>A0ABY8TWD1</accession>
<dbReference type="EMBL" id="CP126211">
    <property type="protein sequence ID" value="WIA12617.1"/>
    <property type="molecule type" value="Genomic_DNA"/>
</dbReference>
<proteinExistence type="predicted"/>
<dbReference type="InterPro" id="IPR019495">
    <property type="entry name" value="EXOSC1_C"/>
</dbReference>
<dbReference type="Gene3D" id="2.40.50.140">
    <property type="entry name" value="Nucleic acid-binding proteins"/>
    <property type="match status" value="1"/>
</dbReference>
<evidence type="ECO:0000256" key="3">
    <source>
        <dbReference type="ARBA" id="ARBA00022835"/>
    </source>
</evidence>
<name>A0ABY8TWD1_TETOB</name>
<dbReference type="Pfam" id="PF10447">
    <property type="entry name" value="EXOSC1"/>
    <property type="match status" value="1"/>
</dbReference>
<dbReference type="InterPro" id="IPR012340">
    <property type="entry name" value="NA-bd_OB-fold"/>
</dbReference>
<evidence type="ECO:0000313" key="5">
    <source>
        <dbReference type="EMBL" id="WIA12617.1"/>
    </source>
</evidence>
<evidence type="ECO:0000313" key="6">
    <source>
        <dbReference type="Proteomes" id="UP001244341"/>
    </source>
</evidence>
<keyword evidence="3" id="KW-0271">Exosome</keyword>
<dbReference type="SUPFAM" id="SSF50249">
    <property type="entry name" value="Nucleic acid-binding proteins"/>
    <property type="match status" value="1"/>
</dbReference>
<gene>
    <name evidence="5" type="ORF">OEZ85_006274</name>
</gene>
<dbReference type="PANTHER" id="PTHR12686">
    <property type="entry name" value="3'-5' EXORIBONUCLEASE CSL4-RELATED"/>
    <property type="match status" value="1"/>
</dbReference>
<keyword evidence="2" id="KW-0963">Cytoplasm</keyword>
<evidence type="ECO:0000256" key="2">
    <source>
        <dbReference type="ARBA" id="ARBA00022490"/>
    </source>
</evidence>
<evidence type="ECO:0000259" key="4">
    <source>
        <dbReference type="Pfam" id="PF10447"/>
    </source>
</evidence>
<feature type="domain" description="Exosome complex component CSL4 C-terminal" evidence="4">
    <location>
        <begin position="177"/>
        <end position="226"/>
    </location>
</feature>
<dbReference type="InterPro" id="IPR039771">
    <property type="entry name" value="Csl4"/>
</dbReference>
<keyword evidence="6" id="KW-1185">Reference proteome</keyword>
<dbReference type="PANTHER" id="PTHR12686:SF8">
    <property type="entry name" value="EXOSOME COMPLEX COMPONENT CSL4"/>
    <property type="match status" value="1"/>
</dbReference>